<dbReference type="InterPro" id="IPR044068">
    <property type="entry name" value="CB"/>
</dbReference>
<evidence type="ECO:0000256" key="1">
    <source>
        <dbReference type="ARBA" id="ARBA00023125"/>
    </source>
</evidence>
<dbReference type="PROSITE" id="PS51900">
    <property type="entry name" value="CB"/>
    <property type="match status" value="1"/>
</dbReference>
<dbReference type="GO" id="GO:0003677">
    <property type="term" value="F:DNA binding"/>
    <property type="evidence" value="ECO:0007669"/>
    <property type="project" value="UniProtKB-KW"/>
</dbReference>
<dbReference type="Proteomes" id="UP000186698">
    <property type="component" value="Chromosome 4S"/>
</dbReference>
<keyword evidence="2" id="KW-0233">DNA recombination</keyword>
<evidence type="ECO:0000313" key="5">
    <source>
        <dbReference type="Proteomes" id="UP000186698"/>
    </source>
</evidence>
<evidence type="ECO:0000259" key="4">
    <source>
        <dbReference type="PROSITE" id="PS51900"/>
    </source>
</evidence>
<dbReference type="AlphaFoldDB" id="A0A8J1KI61"/>
<dbReference type="Gene3D" id="1.10.150.130">
    <property type="match status" value="1"/>
</dbReference>
<evidence type="ECO:0000256" key="3">
    <source>
        <dbReference type="SAM" id="MobiDB-lite"/>
    </source>
</evidence>
<accession>A0A8J1KI61</accession>
<dbReference type="KEGG" id="xla:121393209"/>
<dbReference type="PANTHER" id="PTHR33066">
    <property type="entry name" value="INTEGRASE_SAM-LIKE_N DOMAIN-CONTAINING PROTEIN"/>
    <property type="match status" value="1"/>
</dbReference>
<dbReference type="InterPro" id="IPR010998">
    <property type="entry name" value="Integrase_recombinase_N"/>
</dbReference>
<evidence type="ECO:0000256" key="2">
    <source>
        <dbReference type="ARBA" id="ARBA00023172"/>
    </source>
</evidence>
<dbReference type="InterPro" id="IPR013762">
    <property type="entry name" value="Integrase-like_cat_sf"/>
</dbReference>
<dbReference type="OrthoDB" id="9908816at2759"/>
<feature type="domain" description="Core-binding (CB)" evidence="4">
    <location>
        <begin position="249"/>
        <end position="324"/>
    </location>
</feature>
<keyword evidence="1" id="KW-0238">DNA-binding</keyword>
<protein>
    <submittedName>
        <fullName evidence="6">Uncharacterized protein LOC121393209</fullName>
    </submittedName>
</protein>
<dbReference type="SUPFAM" id="SSF56349">
    <property type="entry name" value="DNA breaking-rejoining enzymes"/>
    <property type="match status" value="1"/>
</dbReference>
<dbReference type="Pfam" id="PF02899">
    <property type="entry name" value="Phage_int_SAM_1"/>
    <property type="match status" value="1"/>
</dbReference>
<gene>
    <name evidence="6" type="primary">LOC121393209</name>
</gene>
<sequence>MVISRDQIAHQQSGTQSSLQCPTTLAAVSSHQARSYTIGQRNHSGISQPPRGHQKCNCAAGGDTNHGMGGTERCPHHGYLHTRGAKLAGRLPQPAHPGPRGMAIESGDISSNIKQVGDPICRHDGFQIQHATSTILCKNPRLQGGKSGRVSESVGLPPRIRVPSHSTHSQGHSKDKNGKRLHNSDSTMVASTHVVRGSHSVVASRTMDPPSDSQPSISGTGSGEQHSSTKIDCMAIESQLWRNRGFSPAVTTTLLAARKASTARSYYRVWQRFLGWSESHHLDWKVCRSPQILEFLQHGLDKGLSVSALKVQLSALSSLYQTQWAILPEFRQYFQALLHLYPPHRNPVPPWDLNLVLGALQQAPFEPMDTVDIKYVSWKVAFLLAICSGRRVSDLTALSYKQPWLIFHQDKAVLRTVPSYLPKVTSAFHINQEIVLPSFCPKPSSPAERQLHKLDPVRALKFYLKRSSLFRKADALLVLFGSTKMGQPASRATLARWIVSTISESYTRVGQGIPSNLKAHSTRKISASWALQNSASPDMLCKAATWSSLHTFSKFYKLDVLASSEGVFGRKVLQAAVAST</sequence>
<evidence type="ECO:0000313" key="6">
    <source>
        <dbReference type="RefSeq" id="XP_041417032.1"/>
    </source>
</evidence>
<dbReference type="Gene3D" id="1.10.443.10">
    <property type="entry name" value="Intergrase catalytic core"/>
    <property type="match status" value="1"/>
</dbReference>
<dbReference type="RefSeq" id="XP_041417032.1">
    <property type="nucleotide sequence ID" value="XM_041561098.1"/>
</dbReference>
<dbReference type="GO" id="GO:0006310">
    <property type="term" value="P:DNA recombination"/>
    <property type="evidence" value="ECO:0007669"/>
    <property type="project" value="UniProtKB-KW"/>
</dbReference>
<reference evidence="6" key="1">
    <citation type="submission" date="2025-08" db="UniProtKB">
        <authorList>
            <consortium name="RefSeq"/>
        </authorList>
    </citation>
    <scope>IDENTIFICATION</scope>
    <source>
        <strain evidence="6">J_2021</strain>
        <tissue evidence="6">Erythrocytes</tissue>
    </source>
</reference>
<keyword evidence="5" id="KW-1185">Reference proteome</keyword>
<dbReference type="GO" id="GO:0015074">
    <property type="term" value="P:DNA integration"/>
    <property type="evidence" value="ECO:0007669"/>
    <property type="project" value="InterPro"/>
</dbReference>
<dbReference type="GeneID" id="121393209"/>
<feature type="compositionally biased region" description="Polar residues" evidence="3">
    <location>
        <begin position="211"/>
        <end position="229"/>
    </location>
</feature>
<proteinExistence type="predicted"/>
<feature type="region of interest" description="Disordered" evidence="3">
    <location>
        <begin position="139"/>
        <end position="229"/>
    </location>
</feature>
<dbReference type="InterPro" id="IPR011010">
    <property type="entry name" value="DNA_brk_join_enz"/>
</dbReference>
<dbReference type="InterPro" id="IPR004107">
    <property type="entry name" value="Integrase_SAM-like_N"/>
</dbReference>
<dbReference type="PANTHER" id="PTHR33066:SF2">
    <property type="entry name" value="FILAGGRIN-2-LIKE"/>
    <property type="match status" value="1"/>
</dbReference>
<name>A0A8J1KI61_XENLA</name>
<organism evidence="5 6">
    <name type="scientific">Xenopus laevis</name>
    <name type="common">African clawed frog</name>
    <dbReference type="NCBI Taxonomy" id="8355"/>
    <lineage>
        <taxon>Eukaryota</taxon>
        <taxon>Metazoa</taxon>
        <taxon>Chordata</taxon>
        <taxon>Craniata</taxon>
        <taxon>Vertebrata</taxon>
        <taxon>Euteleostomi</taxon>
        <taxon>Amphibia</taxon>
        <taxon>Batrachia</taxon>
        <taxon>Anura</taxon>
        <taxon>Pipoidea</taxon>
        <taxon>Pipidae</taxon>
        <taxon>Xenopodinae</taxon>
        <taxon>Xenopus</taxon>
        <taxon>Xenopus</taxon>
    </lineage>
</organism>